<organism evidence="3 4">
    <name type="scientific">Niastella koreensis (strain DSM 17620 / KACC 11465 / NBRC 106392 / GR20-10)</name>
    <dbReference type="NCBI Taxonomy" id="700598"/>
    <lineage>
        <taxon>Bacteria</taxon>
        <taxon>Pseudomonadati</taxon>
        <taxon>Bacteroidota</taxon>
        <taxon>Chitinophagia</taxon>
        <taxon>Chitinophagales</taxon>
        <taxon>Chitinophagaceae</taxon>
        <taxon>Niastella</taxon>
    </lineage>
</organism>
<feature type="chain" id="PRO_5003517847" description="Secretion system C-terminal sorting domain-containing protein" evidence="1">
    <location>
        <begin position="26"/>
        <end position="569"/>
    </location>
</feature>
<dbReference type="KEGG" id="nko:Niako_1376"/>
<dbReference type="PANTHER" id="PTHR35580">
    <property type="entry name" value="CELL SURFACE GLYCOPROTEIN (S-LAYER PROTEIN)-LIKE PROTEIN"/>
    <property type="match status" value="1"/>
</dbReference>
<name>G8TN62_NIAKG</name>
<keyword evidence="1" id="KW-0732">Signal</keyword>
<dbReference type="Proteomes" id="UP000005438">
    <property type="component" value="Chromosome"/>
</dbReference>
<dbReference type="Pfam" id="PF06739">
    <property type="entry name" value="SBBP"/>
    <property type="match status" value="2"/>
</dbReference>
<protein>
    <recommendedName>
        <fullName evidence="2">Secretion system C-terminal sorting domain-containing protein</fullName>
    </recommendedName>
</protein>
<dbReference type="HOGENOM" id="CLU_035227_1_1_10"/>
<evidence type="ECO:0000313" key="3">
    <source>
        <dbReference type="EMBL" id="AEV97747.1"/>
    </source>
</evidence>
<evidence type="ECO:0000256" key="1">
    <source>
        <dbReference type="SAM" id="SignalP"/>
    </source>
</evidence>
<evidence type="ECO:0000313" key="4">
    <source>
        <dbReference type="Proteomes" id="UP000005438"/>
    </source>
</evidence>
<proteinExistence type="predicted"/>
<dbReference type="InterPro" id="IPR010620">
    <property type="entry name" value="SBBP_repeat"/>
</dbReference>
<evidence type="ECO:0000259" key="2">
    <source>
        <dbReference type="Pfam" id="PF18962"/>
    </source>
</evidence>
<dbReference type="Gene3D" id="2.120.10.30">
    <property type="entry name" value="TolB, C-terminal domain"/>
    <property type="match status" value="2"/>
</dbReference>
<dbReference type="InterPro" id="IPR052918">
    <property type="entry name" value="Motility_Chemotaxis_Reg"/>
</dbReference>
<dbReference type="InterPro" id="IPR011042">
    <property type="entry name" value="6-blade_b-propeller_TolB-like"/>
</dbReference>
<dbReference type="SUPFAM" id="SSF63829">
    <property type="entry name" value="Calcium-dependent phosphotriesterase"/>
    <property type="match status" value="2"/>
</dbReference>
<dbReference type="Pfam" id="PF18962">
    <property type="entry name" value="Por_Secre_tail"/>
    <property type="match status" value="1"/>
</dbReference>
<gene>
    <name evidence="3" type="ordered locus">Niako_1376</name>
</gene>
<dbReference type="STRING" id="700598.Niako_1376"/>
<dbReference type="NCBIfam" id="TIGR04183">
    <property type="entry name" value="Por_Secre_tail"/>
    <property type="match status" value="1"/>
</dbReference>
<dbReference type="InterPro" id="IPR026444">
    <property type="entry name" value="Secre_tail"/>
</dbReference>
<dbReference type="AlphaFoldDB" id="G8TN62"/>
<feature type="signal peptide" evidence="1">
    <location>
        <begin position="1"/>
        <end position="25"/>
    </location>
</feature>
<dbReference type="PATRIC" id="fig|700598.3.peg.1401"/>
<dbReference type="EMBL" id="CP003178">
    <property type="protein sequence ID" value="AEV97747.1"/>
    <property type="molecule type" value="Genomic_DNA"/>
</dbReference>
<dbReference type="OrthoDB" id="614750at2"/>
<dbReference type="Gene3D" id="2.60.40.4070">
    <property type="match status" value="1"/>
</dbReference>
<reference evidence="3 4" key="1">
    <citation type="submission" date="2011-12" db="EMBL/GenBank/DDBJ databases">
        <title>The complete genome of Niastella koreensis GR20-10.</title>
        <authorList>
            <consortium name="US DOE Joint Genome Institute (JGI-PGF)"/>
            <person name="Lucas S."/>
            <person name="Han J."/>
            <person name="Lapidus A."/>
            <person name="Bruce D."/>
            <person name="Goodwin L."/>
            <person name="Pitluck S."/>
            <person name="Peters L."/>
            <person name="Kyrpides N."/>
            <person name="Mavromatis K."/>
            <person name="Ivanova N."/>
            <person name="Mikhailova N."/>
            <person name="Davenport K."/>
            <person name="Saunders E."/>
            <person name="Detter J.C."/>
            <person name="Tapia R."/>
            <person name="Han C."/>
            <person name="Land M."/>
            <person name="Hauser L."/>
            <person name="Markowitz V."/>
            <person name="Cheng J.-F."/>
            <person name="Hugenholtz P."/>
            <person name="Woyke T."/>
            <person name="Wu D."/>
            <person name="Tindall B."/>
            <person name="Pomrenke H."/>
            <person name="Brambilla E."/>
            <person name="Klenk H.-P."/>
            <person name="Eisen J.A."/>
        </authorList>
    </citation>
    <scope>NUCLEOTIDE SEQUENCE [LARGE SCALE GENOMIC DNA]</scope>
    <source>
        <strain evidence="4">DSM 17620 / KACC 11465 / NBRC 106392 / GR20-10</strain>
    </source>
</reference>
<dbReference type="eggNOG" id="COG1520">
    <property type="taxonomic scope" value="Bacteria"/>
</dbReference>
<dbReference type="RefSeq" id="WP_014217661.1">
    <property type="nucleotide sequence ID" value="NC_016609.1"/>
</dbReference>
<accession>G8TN62</accession>
<sequence>MKTMTGFRRGIFLVHFLLISICSMAQVKQDWVARYRTYNDSIGEEATAQAIDEKGNVYVAGGAVGTAPNRDYTTIKYNTAGVLQWKARYSSPAGGDSYPSAIAVDKKGNVYVTGYSAGVGSGEDYATVKYNAAGVQQWVARYNGPAGSDDGAAALLVDNDGNVYVTGSSMGKGTLEDYATIKYGPNGVAKWISRYNGPANSTDWPAALVLDRNGNVLVTGQSVGKNSGLDYATIKYNSSGVQKWVARFNGKANDEDYAASVAVDKGGNVYVTGTTYSGYIPDDPFDLPLLDIATIKYNAAGAQQWVAIHDETGGTDEARSVKLDKDGNAYVMGRLFNSNQYVDDPDVDYGVIKYNPAGVKLWVAKYGPPADKDFECHANDQVVDEDGNVYVTGQDGVEEFATVKFDKYGKQKWAVTYKKAVNQYAIAVDVDHWGNVYVTGNGDRKDCQGCMDFVTIKYSQCDKAVSARMGEPAENQEVTGRFKVTVAPNPAAGSTKFYYEMPVDGQVSIQVFDVLGRQIATLVNANQQAGLHNTEWDVSPLKSGIYIYHIVVKSGKTVWNETGRISVIK</sequence>
<feature type="domain" description="Secretion system C-terminal sorting" evidence="2">
    <location>
        <begin position="488"/>
        <end position="557"/>
    </location>
</feature>
<dbReference type="PANTHER" id="PTHR35580:SF1">
    <property type="entry name" value="PHYTASE-LIKE DOMAIN-CONTAINING PROTEIN"/>
    <property type="match status" value="1"/>
</dbReference>